<dbReference type="Proteomes" id="UP000438448">
    <property type="component" value="Unassembled WGS sequence"/>
</dbReference>
<evidence type="ECO:0000313" key="1">
    <source>
        <dbReference type="EMBL" id="MQY23000.1"/>
    </source>
</evidence>
<name>A0A7K0DB43_9NOCA</name>
<proteinExistence type="predicted"/>
<dbReference type="AlphaFoldDB" id="A0A7K0DB43"/>
<dbReference type="EMBL" id="WEGK01000016">
    <property type="protein sequence ID" value="MQY23000.1"/>
    <property type="molecule type" value="Genomic_DNA"/>
</dbReference>
<evidence type="ECO:0000313" key="2">
    <source>
        <dbReference type="Proteomes" id="UP000438448"/>
    </source>
</evidence>
<reference evidence="1 2" key="1">
    <citation type="submission" date="2019-10" db="EMBL/GenBank/DDBJ databases">
        <title>Nocardia macrotermitis sp. nov. and Nocardia aurantia sp. nov., isolated from the gut of fungus growing-termite Macrotermes natalensis.</title>
        <authorList>
            <person name="Benndorf R."/>
            <person name="Schwitalla J."/>
            <person name="Martin K."/>
            <person name="De Beer W."/>
            <person name="Kaster A.-K."/>
            <person name="Vollmers J."/>
            <person name="Poulsen M."/>
            <person name="Beemelmanns C."/>
        </authorList>
    </citation>
    <scope>NUCLEOTIDE SEQUENCE [LARGE SCALE GENOMIC DNA]</scope>
    <source>
        <strain evidence="1 2">RB20</strain>
    </source>
</reference>
<comment type="caution">
    <text evidence="1">The sequence shown here is derived from an EMBL/GenBank/DDBJ whole genome shotgun (WGS) entry which is preliminary data.</text>
</comment>
<protein>
    <submittedName>
        <fullName evidence="1">Uncharacterized protein</fullName>
    </submittedName>
</protein>
<gene>
    <name evidence="1" type="ORF">NRB20_61250</name>
</gene>
<sequence length="114" mass="12409">MEHITPSSRPAIRCIRSDLIPTADRERVENEMAELGARLGRAVDVTTVVIDPSVAGPWATIAAALGRTRATDLIVPNLAHVEGIETLIRERAQLITLTGERILQRIHLRAGASE</sequence>
<organism evidence="1 2">
    <name type="scientific">Nocardia macrotermitis</name>
    <dbReference type="NCBI Taxonomy" id="2585198"/>
    <lineage>
        <taxon>Bacteria</taxon>
        <taxon>Bacillati</taxon>
        <taxon>Actinomycetota</taxon>
        <taxon>Actinomycetes</taxon>
        <taxon>Mycobacteriales</taxon>
        <taxon>Nocardiaceae</taxon>
        <taxon>Nocardia</taxon>
    </lineage>
</organism>
<accession>A0A7K0DB43</accession>
<keyword evidence="2" id="KW-1185">Reference proteome</keyword>